<dbReference type="AlphaFoldDB" id="A0A2M4DCT4"/>
<reference evidence="1" key="1">
    <citation type="submission" date="2018-01" db="EMBL/GenBank/DDBJ databases">
        <title>An insight into the sialome of Amazonian anophelines.</title>
        <authorList>
            <person name="Ribeiro J.M."/>
            <person name="Scarpassa V."/>
            <person name="Calvo E."/>
        </authorList>
    </citation>
    <scope>NUCLEOTIDE SEQUENCE</scope>
</reference>
<sequence>MKIFFDSVPFFLINASMRALALCVLALYVPPFGISTHDTRSFREFLNPKRKQTMLETMLSITSVFPCS</sequence>
<dbReference type="EMBL" id="GGFL01011168">
    <property type="protein sequence ID" value="MBW75346.1"/>
    <property type="molecule type" value="Transcribed_RNA"/>
</dbReference>
<accession>A0A2M4DCT4</accession>
<name>A0A2M4DCT4_ANODA</name>
<protein>
    <submittedName>
        <fullName evidence="1">Putative secreted protein</fullName>
    </submittedName>
</protein>
<proteinExistence type="predicted"/>
<evidence type="ECO:0000313" key="1">
    <source>
        <dbReference type="EMBL" id="MBW75346.1"/>
    </source>
</evidence>
<organism evidence="1">
    <name type="scientific">Anopheles darlingi</name>
    <name type="common">Mosquito</name>
    <dbReference type="NCBI Taxonomy" id="43151"/>
    <lineage>
        <taxon>Eukaryota</taxon>
        <taxon>Metazoa</taxon>
        <taxon>Ecdysozoa</taxon>
        <taxon>Arthropoda</taxon>
        <taxon>Hexapoda</taxon>
        <taxon>Insecta</taxon>
        <taxon>Pterygota</taxon>
        <taxon>Neoptera</taxon>
        <taxon>Endopterygota</taxon>
        <taxon>Diptera</taxon>
        <taxon>Nematocera</taxon>
        <taxon>Culicoidea</taxon>
        <taxon>Culicidae</taxon>
        <taxon>Anophelinae</taxon>
        <taxon>Anopheles</taxon>
    </lineage>
</organism>